<dbReference type="EMBL" id="MCGR01000002">
    <property type="protein sequence ID" value="ORY91624.1"/>
    <property type="molecule type" value="Genomic_DNA"/>
</dbReference>
<organism evidence="3 4">
    <name type="scientific">Leucosporidium creatinivorum</name>
    <dbReference type="NCBI Taxonomy" id="106004"/>
    <lineage>
        <taxon>Eukaryota</taxon>
        <taxon>Fungi</taxon>
        <taxon>Dikarya</taxon>
        <taxon>Basidiomycota</taxon>
        <taxon>Pucciniomycotina</taxon>
        <taxon>Microbotryomycetes</taxon>
        <taxon>Leucosporidiales</taxon>
        <taxon>Leucosporidium</taxon>
    </lineage>
</organism>
<evidence type="ECO:0000313" key="3">
    <source>
        <dbReference type="EMBL" id="ORY91624.1"/>
    </source>
</evidence>
<sequence>MNFFPFGRRTQTDPIPPRRPWTNPAFSASSSSFKDLGPSPAGHLNSPYHLGPFPEAEHEDNPQHLVSTFLAQAYPRAPTAVPPNQPWSTEVETLTTLVGAELVEGAHSTKHDIHGRILVARGEGIWLAGGESVHGVDDRGKRLFLALPSGAASATTLMAHGDALPSEFRSSSPNTCSALLHWPLLTTSLHAGTRWEYGCTLHSVKMDSTSPSSSISAPYVSIWRVLSLGLDEKPILVNHGDGPQPIGILVAFILNSSARAARRARMSSPSHLYRPPTSKGVTSAMVELVRSALTVLDADGAYPVGFKLRFLDAKRSRLEISGQGANVFNGGWIKSPEFHQSVRTVFYGLPEGSGHLKLAVPLGGGSGSSSSLARRGQGVLEFLPHKKVVSAHGLVSEVVWSVSPVVEAKLLPREFGNLEELYHESYAELEERYESAVLEIEHLHEMLKVSKADRQLSHSRWSVPSNFKYGHLSDYERHQKQLEAQYAAEQERLARQQGLFNYPYNTYQQPQRFPGSWFNAQVDPLLPPRRVHFDGTQHGSAGLFDGL</sequence>
<comment type="caution">
    <text evidence="3">The sequence shown here is derived from an EMBL/GenBank/DDBJ whole genome shotgun (WGS) entry which is preliminary data.</text>
</comment>
<feature type="coiled-coil region" evidence="1">
    <location>
        <begin position="472"/>
        <end position="499"/>
    </location>
</feature>
<dbReference type="InParanoid" id="A0A1Y2G2N1"/>
<evidence type="ECO:0000256" key="2">
    <source>
        <dbReference type="SAM" id="MobiDB-lite"/>
    </source>
</evidence>
<protein>
    <submittedName>
        <fullName evidence="3">Uncharacterized protein</fullName>
    </submittedName>
</protein>
<keyword evidence="4" id="KW-1185">Reference proteome</keyword>
<dbReference type="AlphaFoldDB" id="A0A1Y2G2N1"/>
<keyword evidence="1" id="KW-0175">Coiled coil</keyword>
<proteinExistence type="predicted"/>
<feature type="compositionally biased region" description="Polar residues" evidence="2">
    <location>
        <begin position="24"/>
        <end position="33"/>
    </location>
</feature>
<reference evidence="3 4" key="1">
    <citation type="submission" date="2016-07" db="EMBL/GenBank/DDBJ databases">
        <title>Pervasive Adenine N6-methylation of Active Genes in Fungi.</title>
        <authorList>
            <consortium name="DOE Joint Genome Institute"/>
            <person name="Mondo S.J."/>
            <person name="Dannebaum R.O."/>
            <person name="Kuo R.C."/>
            <person name="Labutti K."/>
            <person name="Haridas S."/>
            <person name="Kuo A."/>
            <person name="Salamov A."/>
            <person name="Ahrendt S.R."/>
            <person name="Lipzen A."/>
            <person name="Sullivan W."/>
            <person name="Andreopoulos W.B."/>
            <person name="Clum A."/>
            <person name="Lindquist E."/>
            <person name="Daum C."/>
            <person name="Ramamoorthy G.K."/>
            <person name="Gryganskyi A."/>
            <person name="Culley D."/>
            <person name="Magnuson J.K."/>
            <person name="James T.Y."/>
            <person name="O'Malley M.A."/>
            <person name="Stajich J.E."/>
            <person name="Spatafora J.W."/>
            <person name="Visel A."/>
            <person name="Grigoriev I.V."/>
        </authorList>
    </citation>
    <scope>NUCLEOTIDE SEQUENCE [LARGE SCALE GENOMIC DNA]</scope>
    <source>
        <strain evidence="3 4">62-1032</strain>
    </source>
</reference>
<dbReference type="Proteomes" id="UP000193467">
    <property type="component" value="Unassembled WGS sequence"/>
</dbReference>
<evidence type="ECO:0000256" key="1">
    <source>
        <dbReference type="SAM" id="Coils"/>
    </source>
</evidence>
<name>A0A1Y2G2N1_9BASI</name>
<evidence type="ECO:0000313" key="4">
    <source>
        <dbReference type="Proteomes" id="UP000193467"/>
    </source>
</evidence>
<accession>A0A1Y2G2N1</accession>
<gene>
    <name evidence="3" type="ORF">BCR35DRAFT_349417</name>
</gene>
<feature type="region of interest" description="Disordered" evidence="2">
    <location>
        <begin position="1"/>
        <end position="59"/>
    </location>
</feature>